<feature type="repeat" description="WD" evidence="5">
    <location>
        <begin position="375"/>
        <end position="407"/>
    </location>
</feature>
<keyword evidence="2 5" id="KW-0853">WD repeat</keyword>
<feature type="compositionally biased region" description="Acidic residues" evidence="6">
    <location>
        <begin position="846"/>
        <end position="856"/>
    </location>
</feature>
<dbReference type="PROSITE" id="PS00678">
    <property type="entry name" value="WD_REPEATS_1"/>
    <property type="match status" value="2"/>
</dbReference>
<evidence type="ECO:0000256" key="3">
    <source>
        <dbReference type="ARBA" id="ARBA00022737"/>
    </source>
</evidence>
<feature type="compositionally biased region" description="Basic and acidic residues" evidence="6">
    <location>
        <begin position="911"/>
        <end position="922"/>
    </location>
</feature>
<dbReference type="PANTHER" id="PTHR19854:SF15">
    <property type="entry name" value="TRANSDUCIN BETA-LIKE PROTEIN 3"/>
    <property type="match status" value="1"/>
</dbReference>
<feature type="repeat" description="WD" evidence="5">
    <location>
        <begin position="599"/>
        <end position="631"/>
    </location>
</feature>
<dbReference type="GO" id="GO:0034511">
    <property type="term" value="F:U3 snoRNA binding"/>
    <property type="evidence" value="ECO:0007669"/>
    <property type="project" value="TreeGrafter"/>
</dbReference>
<feature type="compositionally biased region" description="Basic residues" evidence="6">
    <location>
        <begin position="936"/>
        <end position="952"/>
    </location>
</feature>
<dbReference type="PROSITE" id="PS50294">
    <property type="entry name" value="WD_REPEATS_REGION"/>
    <property type="match status" value="6"/>
</dbReference>
<dbReference type="SUPFAM" id="SSF50978">
    <property type="entry name" value="WD40 repeat-like"/>
    <property type="match status" value="2"/>
</dbReference>
<dbReference type="InterPro" id="IPR015943">
    <property type="entry name" value="WD40/YVTN_repeat-like_dom_sf"/>
</dbReference>
<feature type="repeat" description="WD" evidence="5">
    <location>
        <begin position="515"/>
        <end position="556"/>
    </location>
</feature>
<dbReference type="InterPro" id="IPR036322">
    <property type="entry name" value="WD40_repeat_dom_sf"/>
</dbReference>
<accession>A0AAN8X4I3</accession>
<keyword evidence="3" id="KW-0677">Repeat</keyword>
<dbReference type="SMART" id="SM00320">
    <property type="entry name" value="WD40"/>
    <property type="match status" value="10"/>
</dbReference>
<feature type="repeat" description="WD" evidence="5">
    <location>
        <begin position="99"/>
        <end position="140"/>
    </location>
</feature>
<name>A0AAN8X4I3_HALRR</name>
<feature type="repeat" description="WD" evidence="5">
    <location>
        <begin position="187"/>
        <end position="228"/>
    </location>
</feature>
<feature type="repeat" description="WD" evidence="5">
    <location>
        <begin position="557"/>
        <end position="598"/>
    </location>
</feature>
<keyword evidence="4" id="KW-0539">Nucleus</keyword>
<dbReference type="GO" id="GO:0032040">
    <property type="term" value="C:small-subunit processome"/>
    <property type="evidence" value="ECO:0007669"/>
    <property type="project" value="InterPro"/>
</dbReference>
<dbReference type="InterPro" id="IPR019775">
    <property type="entry name" value="WD40_repeat_CS"/>
</dbReference>
<protein>
    <submittedName>
        <fullName evidence="8">Transducin (Beta)-like 3</fullName>
    </submittedName>
</protein>
<evidence type="ECO:0000256" key="2">
    <source>
        <dbReference type="ARBA" id="ARBA00022574"/>
    </source>
</evidence>
<feature type="domain" description="U3 small nucleolar RNA-associated protein 13 C-terminal" evidence="7">
    <location>
        <begin position="652"/>
        <end position="782"/>
    </location>
</feature>
<evidence type="ECO:0000259" key="7">
    <source>
        <dbReference type="Pfam" id="PF08625"/>
    </source>
</evidence>
<dbReference type="EMBL" id="JAXCGZ010013779">
    <property type="protein sequence ID" value="KAK7071960.1"/>
    <property type="molecule type" value="Genomic_DNA"/>
</dbReference>
<evidence type="ECO:0000256" key="4">
    <source>
        <dbReference type="ARBA" id="ARBA00023242"/>
    </source>
</evidence>
<sequence>MSKLTLKSNYAVEAKHEPYFTGKCVQVTNDGNSLVCECEDSVAVVTLATGQVSGKISCEEDVVTCISLAPDNSSLIVALRSTSIQQYNWPVLELQRSFRSYHRGPVTVMKWDASSTLLITGAADSSARVWDLQQKYCTHSLKGASGVFGTVMFDPDLVQRPRVYGSAGNVIHIWTLSAGSSELLTSLRGHHSAVTSLEMTIDCHHLVSCGLDRVIILWDLKTFENKRVVPVLESLSSILLQPCNKVFPGGQIDDGHIYSLCVGDKGIPSVWQVDTGRQVWKASAPLLPVPSEDSASLINQLAYSPALDSVIYTTYDHSVLFANVSTLTVWKQLAGYNDKILDVIFAGHGDTHLVVAANSAQLCIYSVKDFSCRLIQGHSANIFALSRHPTQHELFASSSHDKTARLWCLESDGTAVCLAVAVGHTLSVGCLVLSQGFMVTGSHDMCLKRWNTTSVKPRTKTDAVESLPSTHTEKAHEKDINSLCVSVNNKLIASGSQDKTAKVWDSSNLSLLGILRGHRRGIWCVQFSPVEELLATGSADATIKIWTLSDFTNVSTLEGHGVSVMKLSWVSQGQQLISIGSDGLMKLWTVKTRQCLQTCDEHNNRLWALAVSSDESKLVTGGEDATLIDWKDVTQEEKEKEVEEAARLAAEEQTLLNLIQDKKWAKALGIAVRLNQPFRGLKIIKELLSEGHETLPKVLGSMRHDQLVSLLHFASQWNTKTKNSYEAQCILHTVLATHSPEDMEVFRDWKKLLEGLLPYTERHFRRLSALYQSASILNYMSSSLSIGGARSVMQPEAQDNLQLLRSISSSSPIKCKEENIYSDKESEDEDPSIKAAVKDSIMVVDSQDEVPEAEENNGERANKMEYSVESDEGIERDSDMHGIPVRSGDDLDANFMMEKIIVESSDDDTGEREVPRAKELKVKSYSSDQLELKPSNKVKRKKGGKTKNRHNK</sequence>
<dbReference type="InterPro" id="IPR020472">
    <property type="entry name" value="WD40_PAC1"/>
</dbReference>
<keyword evidence="9" id="KW-1185">Reference proteome</keyword>
<feature type="region of interest" description="Disordered" evidence="6">
    <location>
        <begin position="846"/>
        <end position="952"/>
    </location>
</feature>
<dbReference type="InterPro" id="IPR001680">
    <property type="entry name" value="WD40_rpt"/>
</dbReference>
<evidence type="ECO:0000256" key="6">
    <source>
        <dbReference type="SAM" id="MobiDB-lite"/>
    </source>
</evidence>
<dbReference type="Proteomes" id="UP001381693">
    <property type="component" value="Unassembled WGS sequence"/>
</dbReference>
<dbReference type="GO" id="GO:0000472">
    <property type="term" value="P:endonucleolytic cleavage to generate mature 5'-end of SSU-rRNA from (SSU-rRNA, 5.8S rRNA, LSU-rRNA)"/>
    <property type="evidence" value="ECO:0007669"/>
    <property type="project" value="TreeGrafter"/>
</dbReference>
<feature type="repeat" description="WD" evidence="5">
    <location>
        <begin position="473"/>
        <end position="505"/>
    </location>
</feature>
<comment type="caution">
    <text evidence="8">The sequence shown here is derived from an EMBL/GenBank/DDBJ whole genome shotgun (WGS) entry which is preliminary data.</text>
</comment>
<dbReference type="CDD" id="cd00200">
    <property type="entry name" value="WD40"/>
    <property type="match status" value="1"/>
</dbReference>
<dbReference type="Gene3D" id="2.130.10.10">
    <property type="entry name" value="YVTN repeat-like/Quinoprotein amine dehydrogenase"/>
    <property type="match status" value="4"/>
</dbReference>
<evidence type="ECO:0000256" key="1">
    <source>
        <dbReference type="ARBA" id="ARBA00004604"/>
    </source>
</evidence>
<dbReference type="GO" id="GO:0030686">
    <property type="term" value="C:90S preribosome"/>
    <property type="evidence" value="ECO:0007669"/>
    <property type="project" value="TreeGrafter"/>
</dbReference>
<dbReference type="InterPro" id="IPR013934">
    <property type="entry name" value="Utp13_C"/>
</dbReference>
<evidence type="ECO:0000313" key="8">
    <source>
        <dbReference type="EMBL" id="KAK7071960.1"/>
    </source>
</evidence>
<dbReference type="AlphaFoldDB" id="A0AAN8X4I3"/>
<proteinExistence type="predicted"/>
<dbReference type="Pfam" id="PF00400">
    <property type="entry name" value="WD40"/>
    <property type="match status" value="7"/>
</dbReference>
<evidence type="ECO:0000313" key="9">
    <source>
        <dbReference type="Proteomes" id="UP001381693"/>
    </source>
</evidence>
<dbReference type="PROSITE" id="PS50082">
    <property type="entry name" value="WD_REPEATS_2"/>
    <property type="match status" value="7"/>
</dbReference>
<dbReference type="GO" id="GO:0000480">
    <property type="term" value="P:endonucleolytic cleavage in 5'-ETS of tricistronic rRNA transcript (SSU-rRNA, 5.8S rRNA, LSU-rRNA)"/>
    <property type="evidence" value="ECO:0007669"/>
    <property type="project" value="TreeGrafter"/>
</dbReference>
<organism evidence="8 9">
    <name type="scientific">Halocaridina rubra</name>
    <name type="common">Hawaiian red shrimp</name>
    <dbReference type="NCBI Taxonomy" id="373956"/>
    <lineage>
        <taxon>Eukaryota</taxon>
        <taxon>Metazoa</taxon>
        <taxon>Ecdysozoa</taxon>
        <taxon>Arthropoda</taxon>
        <taxon>Crustacea</taxon>
        <taxon>Multicrustacea</taxon>
        <taxon>Malacostraca</taxon>
        <taxon>Eumalacostraca</taxon>
        <taxon>Eucarida</taxon>
        <taxon>Decapoda</taxon>
        <taxon>Pleocyemata</taxon>
        <taxon>Caridea</taxon>
        <taxon>Atyoidea</taxon>
        <taxon>Atyidae</taxon>
        <taxon>Halocaridina</taxon>
    </lineage>
</organism>
<dbReference type="PANTHER" id="PTHR19854">
    <property type="entry name" value="TRANSDUCIN BETA-LIKE 3"/>
    <property type="match status" value="1"/>
</dbReference>
<gene>
    <name evidence="8" type="primary">TBL3</name>
    <name evidence="8" type="ORF">SK128_024429</name>
</gene>
<dbReference type="PRINTS" id="PR00320">
    <property type="entry name" value="GPROTEINBRPT"/>
</dbReference>
<evidence type="ECO:0000256" key="5">
    <source>
        <dbReference type="PROSITE-ProRule" id="PRU00221"/>
    </source>
</evidence>
<reference evidence="8 9" key="1">
    <citation type="submission" date="2023-11" db="EMBL/GenBank/DDBJ databases">
        <title>Halocaridina rubra genome assembly.</title>
        <authorList>
            <person name="Smith C."/>
        </authorList>
    </citation>
    <scope>NUCLEOTIDE SEQUENCE [LARGE SCALE GENOMIC DNA]</scope>
    <source>
        <strain evidence="8">EP-1</strain>
        <tissue evidence="8">Whole</tissue>
    </source>
</reference>
<comment type="subcellular location">
    <subcellularLocation>
        <location evidence="1">Nucleus</location>
        <location evidence="1">Nucleolus</location>
    </subcellularLocation>
</comment>
<dbReference type="Pfam" id="PF08625">
    <property type="entry name" value="Utp13"/>
    <property type="match status" value="1"/>
</dbReference>